<gene>
    <name evidence="2" type="ORF">LCGC14_0462280</name>
</gene>
<name>A0A0F9SJY9_9ZZZZ</name>
<evidence type="ECO:0000313" key="2">
    <source>
        <dbReference type="EMBL" id="KKN67364.1"/>
    </source>
</evidence>
<reference evidence="2" key="1">
    <citation type="journal article" date="2015" name="Nature">
        <title>Complex archaea that bridge the gap between prokaryotes and eukaryotes.</title>
        <authorList>
            <person name="Spang A."/>
            <person name="Saw J.H."/>
            <person name="Jorgensen S.L."/>
            <person name="Zaremba-Niedzwiedzka K."/>
            <person name="Martijn J."/>
            <person name="Lind A.E."/>
            <person name="van Eijk R."/>
            <person name="Schleper C."/>
            <person name="Guy L."/>
            <person name="Ettema T.J."/>
        </authorList>
    </citation>
    <scope>NUCLEOTIDE SEQUENCE</scope>
</reference>
<comment type="caution">
    <text evidence="2">The sequence shown here is derived from an EMBL/GenBank/DDBJ whole genome shotgun (WGS) entry which is preliminary data.</text>
</comment>
<organism evidence="2">
    <name type="scientific">marine sediment metagenome</name>
    <dbReference type="NCBI Taxonomy" id="412755"/>
    <lineage>
        <taxon>unclassified sequences</taxon>
        <taxon>metagenomes</taxon>
        <taxon>ecological metagenomes</taxon>
    </lineage>
</organism>
<dbReference type="EMBL" id="LAZR01000476">
    <property type="protein sequence ID" value="KKN67364.1"/>
    <property type="molecule type" value="Genomic_DNA"/>
</dbReference>
<protein>
    <submittedName>
        <fullName evidence="2">Uncharacterized protein</fullName>
    </submittedName>
</protein>
<dbReference type="AlphaFoldDB" id="A0A0F9SJY9"/>
<accession>A0A0F9SJY9</accession>
<sequence length="225" mass="27914">METKEQRRKRYLENRGGDIKRAKRWNKENPKRQKENIQEWRKNNKERIKKYSSQWRIQKREHLKDYNSKYFIKYYPIKKEEIKENVRQYRIKNPKKIKMMQKNWVKKNREYVTKKMKERRENDVEFDTICKLRISLYNAIKNYSETKKIMSSRKYGINYKAIIENLKPFPKDMSKYHIDHIIPLSWFDFNNSKEIKWAFAPENHQWMLARDNIIKGNKGILISQT</sequence>
<feature type="region of interest" description="Disordered" evidence="1">
    <location>
        <begin position="1"/>
        <end position="34"/>
    </location>
</feature>
<proteinExistence type="predicted"/>
<evidence type="ECO:0000256" key="1">
    <source>
        <dbReference type="SAM" id="MobiDB-lite"/>
    </source>
</evidence>